<dbReference type="RefSeq" id="XP_022311430.1">
    <property type="nucleotide sequence ID" value="XM_022455722.1"/>
</dbReference>
<keyword evidence="1" id="KW-1185">Reference proteome</keyword>
<dbReference type="SUPFAM" id="SSF56436">
    <property type="entry name" value="C-type lectin-like"/>
    <property type="match status" value="1"/>
</dbReference>
<proteinExistence type="predicted"/>
<gene>
    <name evidence="2" type="primary">LOC111116733</name>
</gene>
<dbReference type="AlphaFoldDB" id="A0A8B8C737"/>
<reference evidence="2" key="1">
    <citation type="submission" date="2025-08" db="UniProtKB">
        <authorList>
            <consortium name="RefSeq"/>
        </authorList>
    </citation>
    <scope>IDENTIFICATION</scope>
    <source>
        <tissue evidence="2">Whole sample</tissue>
    </source>
</reference>
<evidence type="ECO:0000313" key="2">
    <source>
        <dbReference type="RefSeq" id="XP_022311430.1"/>
    </source>
</evidence>
<evidence type="ECO:0000313" key="1">
    <source>
        <dbReference type="Proteomes" id="UP000694844"/>
    </source>
</evidence>
<dbReference type="OrthoDB" id="10579666at2759"/>
<dbReference type="InterPro" id="IPR016186">
    <property type="entry name" value="C-type_lectin-like/link_sf"/>
</dbReference>
<dbReference type="CDD" id="cd00037">
    <property type="entry name" value="CLECT"/>
    <property type="match status" value="1"/>
</dbReference>
<dbReference type="InterPro" id="IPR016187">
    <property type="entry name" value="CTDL_fold"/>
</dbReference>
<accession>A0A8B8C737</accession>
<organism evidence="1 2">
    <name type="scientific">Crassostrea virginica</name>
    <name type="common">Eastern oyster</name>
    <dbReference type="NCBI Taxonomy" id="6565"/>
    <lineage>
        <taxon>Eukaryota</taxon>
        <taxon>Metazoa</taxon>
        <taxon>Spiralia</taxon>
        <taxon>Lophotrochozoa</taxon>
        <taxon>Mollusca</taxon>
        <taxon>Bivalvia</taxon>
        <taxon>Autobranchia</taxon>
        <taxon>Pteriomorphia</taxon>
        <taxon>Ostreida</taxon>
        <taxon>Ostreoidea</taxon>
        <taxon>Ostreidae</taxon>
        <taxon>Crassostrea</taxon>
    </lineage>
</organism>
<name>A0A8B8C737_CRAVI</name>
<sequence length="139" mass="16670">MTSNLTRTCLRFVSSRTNYTSAVLNCRREAGDLIRIDSRTLVKIFQDFILNYVDPADRVHGEIWIQGIRNTNGVWTFHDDSVFPTFMNDYMDETHKELENYLRYMITREKFFDDKEDRLPHNFVCEHRFIVNQISTMYP</sequence>
<dbReference type="Gene3D" id="3.10.100.10">
    <property type="entry name" value="Mannose-Binding Protein A, subunit A"/>
    <property type="match status" value="1"/>
</dbReference>
<dbReference type="KEGG" id="cvn:111116733"/>
<dbReference type="GeneID" id="111116733"/>
<protein>
    <submittedName>
        <fullName evidence="2">Uncharacterized protein LOC111116733</fullName>
    </submittedName>
</protein>
<dbReference type="Proteomes" id="UP000694844">
    <property type="component" value="Chromosome 10"/>
</dbReference>